<sequence>MTLISRTCCPISLGGVQFRTQSTSSMAVLLGLANGLAKDQWSISAKMVCSVETRKLLAILLVVTLGFCLGGSKDAESDAKWMAPLKQYGYTAKHLKNKVEHGEFTTFELGTPNYQILNPQDEPEYITADQPHYQEMLKRLTSAKSGSETIDVEMASRVTPDRSRTQTPSRIQEAQVKPQYKLAPDGREKLKKRSSIHGKRNRMQAMEYKTTFEQDSLPDIQVYSGARPFQSRVANLN</sequence>
<evidence type="ECO:0000313" key="3">
    <source>
        <dbReference type="RefSeq" id="XP_016974467.1"/>
    </source>
</evidence>
<dbReference type="AlphaFoldDB" id="A0A6P4E8W1"/>
<evidence type="ECO:0000313" key="1">
    <source>
        <dbReference type="EnsemblMetazoa" id="XP_016976818.1"/>
    </source>
</evidence>
<dbReference type="RefSeq" id="XP_016974467.1">
    <property type="nucleotide sequence ID" value="XM_017118978.1"/>
</dbReference>
<reference evidence="3 4" key="2">
    <citation type="submission" date="2025-04" db="UniProtKB">
        <authorList>
            <consortium name="RefSeq"/>
        </authorList>
    </citation>
    <scope>IDENTIFICATION</scope>
</reference>
<keyword evidence="2" id="KW-1185">Reference proteome</keyword>
<dbReference type="Proteomes" id="UP001652680">
    <property type="component" value="Unassembled WGS sequence"/>
</dbReference>
<organism evidence="3">
    <name type="scientific">Drosophila rhopaloa</name>
    <name type="common">Fruit fly</name>
    <dbReference type="NCBI Taxonomy" id="1041015"/>
    <lineage>
        <taxon>Eukaryota</taxon>
        <taxon>Metazoa</taxon>
        <taxon>Ecdysozoa</taxon>
        <taxon>Arthropoda</taxon>
        <taxon>Hexapoda</taxon>
        <taxon>Insecta</taxon>
        <taxon>Pterygota</taxon>
        <taxon>Neoptera</taxon>
        <taxon>Endopterygota</taxon>
        <taxon>Diptera</taxon>
        <taxon>Brachycera</taxon>
        <taxon>Muscomorpha</taxon>
        <taxon>Ephydroidea</taxon>
        <taxon>Drosophilidae</taxon>
        <taxon>Drosophila</taxon>
        <taxon>Sophophora</taxon>
    </lineage>
</organism>
<dbReference type="GeneID" id="108042859"/>
<evidence type="ECO:0000313" key="4">
    <source>
        <dbReference type="RefSeq" id="XP_016976818.1"/>
    </source>
</evidence>
<evidence type="ECO:0000313" key="2">
    <source>
        <dbReference type="Proteomes" id="UP001652680"/>
    </source>
</evidence>
<protein>
    <submittedName>
        <fullName evidence="3">Uncharacterized protein LOC108041161</fullName>
    </submittedName>
    <submittedName>
        <fullName evidence="4">Uncharacterized protein LOC108042859</fullName>
    </submittedName>
</protein>
<reference evidence="1" key="3">
    <citation type="submission" date="2025-05" db="UniProtKB">
        <authorList>
            <consortium name="EnsemblMetazoa"/>
        </authorList>
    </citation>
    <scope>IDENTIFICATION</scope>
</reference>
<proteinExistence type="predicted"/>
<dbReference type="EnsemblMetazoa" id="XM_017121329.1">
    <property type="protein sequence ID" value="XP_016976818.1"/>
    <property type="gene ID" value="LOC108042859"/>
</dbReference>
<gene>
    <name evidence="3" type="primary">LOC108041161</name>
    <name evidence="1" type="synonym">108042859</name>
    <name evidence="4" type="synonym">LOC108042859</name>
</gene>
<accession>A0A6P4E8W1</accession>
<dbReference type="OrthoDB" id="8056238at2759"/>
<dbReference type="RefSeq" id="XP_016976818.1">
    <property type="nucleotide sequence ID" value="XM_017121329.1"/>
</dbReference>
<name>A0A6P4E8W1_DRORH</name>
<reference evidence="2" key="1">
    <citation type="journal article" date="2021" name="Elife">
        <title>Highly contiguous assemblies of 101 drosophilid genomes.</title>
        <authorList>
            <person name="Kim B.Y."/>
            <person name="Wang J.R."/>
            <person name="Miller D.E."/>
            <person name="Barmina O."/>
            <person name="Delaney E."/>
            <person name="Thompson A."/>
            <person name="Comeault A.A."/>
            <person name="Peede D."/>
            <person name="D'Agostino E.R."/>
            <person name="Pelaez J."/>
            <person name="Aguilar J.M."/>
            <person name="Haji D."/>
            <person name="Matsunaga T."/>
            <person name="Armstrong E.E."/>
            <person name="Zych M."/>
            <person name="Ogawa Y."/>
            <person name="Stamenkovic-Radak M."/>
            <person name="Jelic M."/>
            <person name="Veselinovic M.S."/>
            <person name="Tanaskovic M."/>
            <person name="Eric P."/>
            <person name="Gao J.J."/>
            <person name="Katoh T.K."/>
            <person name="Toda M.J."/>
            <person name="Watabe H."/>
            <person name="Watada M."/>
            <person name="Davis J.S."/>
            <person name="Moyle L.C."/>
            <person name="Manoli G."/>
            <person name="Bertolini E."/>
            <person name="Kostal V."/>
            <person name="Hawley R.S."/>
            <person name="Takahashi A."/>
            <person name="Jones C.D."/>
            <person name="Price D.K."/>
            <person name="Whiteman N."/>
            <person name="Kopp A."/>
            <person name="Matute D.R."/>
            <person name="Petrov D.A."/>
        </authorList>
    </citation>
    <scope>NUCLEOTIDE SEQUENCE [LARGE SCALE GENOMIC DNA]</scope>
</reference>